<reference evidence="2 3" key="1">
    <citation type="submission" date="2019-11" db="EMBL/GenBank/DDBJ databases">
        <authorList>
            <person name="Zheng R.K."/>
            <person name="Sun C.M."/>
        </authorList>
    </citation>
    <scope>NUCLEOTIDE SEQUENCE [LARGE SCALE GENOMIC DNA]</scope>
    <source>
        <strain evidence="2 3">WC007</strain>
    </source>
</reference>
<proteinExistence type="predicted"/>
<name>A0A6I6JLR1_9BACT</name>
<organism evidence="2 3">
    <name type="scientific">Maribellus comscasis</name>
    <dbReference type="NCBI Taxonomy" id="2681766"/>
    <lineage>
        <taxon>Bacteria</taxon>
        <taxon>Pseudomonadati</taxon>
        <taxon>Bacteroidota</taxon>
        <taxon>Bacteroidia</taxon>
        <taxon>Marinilabiliales</taxon>
        <taxon>Prolixibacteraceae</taxon>
        <taxon>Maribellus</taxon>
    </lineage>
</organism>
<dbReference type="RefSeq" id="WP_158865243.1">
    <property type="nucleotide sequence ID" value="NZ_CP046401.1"/>
</dbReference>
<gene>
    <name evidence="2" type="ORF">GM418_08925</name>
</gene>
<dbReference type="Proteomes" id="UP000428260">
    <property type="component" value="Chromosome"/>
</dbReference>
<dbReference type="KEGG" id="mcos:GM418_08925"/>
<sequence>MKKIDFKKEYKELFRQSDKKVSYIVSPELNYLTIEGKGHPEKNTGFEQKIGALYGVAYTLKFMFKNPDFQPPEYFDFVIPPMETFWYMNDCDGFDVNRPNDWRWTLLLMQAGYITPPHIEHAKNELIKKGKTNDFTKDLQLKKIKEEKAVQLLHIGPYNQVGETVEKLMKELESKGLEPYGKYREIYLNDSRRVPPEKLKTICRLPFRESL</sequence>
<evidence type="ECO:0000259" key="1">
    <source>
        <dbReference type="Pfam" id="PF06445"/>
    </source>
</evidence>
<dbReference type="SUPFAM" id="SSF55136">
    <property type="entry name" value="Probable bacterial effector-binding domain"/>
    <property type="match status" value="1"/>
</dbReference>
<dbReference type="Gene3D" id="3.20.80.10">
    <property type="entry name" value="Regulatory factor, effector binding domain"/>
    <property type="match status" value="1"/>
</dbReference>
<evidence type="ECO:0000313" key="2">
    <source>
        <dbReference type="EMBL" id="QGY43776.1"/>
    </source>
</evidence>
<protein>
    <recommendedName>
        <fullName evidence="1">GyrI-like small molecule binding domain-containing protein</fullName>
    </recommendedName>
</protein>
<feature type="domain" description="GyrI-like small molecule binding" evidence="1">
    <location>
        <begin position="134"/>
        <end position="202"/>
    </location>
</feature>
<dbReference type="EMBL" id="CP046401">
    <property type="protein sequence ID" value="QGY43776.1"/>
    <property type="molecule type" value="Genomic_DNA"/>
</dbReference>
<evidence type="ECO:0000313" key="3">
    <source>
        <dbReference type="Proteomes" id="UP000428260"/>
    </source>
</evidence>
<dbReference type="InterPro" id="IPR029442">
    <property type="entry name" value="GyrI-like"/>
</dbReference>
<dbReference type="AlphaFoldDB" id="A0A6I6JLR1"/>
<dbReference type="InterPro" id="IPR011256">
    <property type="entry name" value="Reg_factor_effector_dom_sf"/>
</dbReference>
<accession>A0A6I6JLR1</accession>
<dbReference type="Pfam" id="PF06445">
    <property type="entry name" value="GyrI-like"/>
    <property type="match status" value="1"/>
</dbReference>
<keyword evidence="3" id="KW-1185">Reference proteome</keyword>